<dbReference type="EMBL" id="CP023445">
    <property type="protein sequence ID" value="ATE54141.1"/>
    <property type="molecule type" value="Genomic_DNA"/>
</dbReference>
<feature type="region of interest" description="Disordered" evidence="4">
    <location>
        <begin position="249"/>
        <end position="319"/>
    </location>
</feature>
<feature type="domain" description="ABC transporter" evidence="5">
    <location>
        <begin position="354"/>
        <end position="539"/>
    </location>
</feature>
<dbReference type="RefSeq" id="WP_096493062.1">
    <property type="nucleotide sequence ID" value="NZ_CP023445.1"/>
</dbReference>
<dbReference type="PANTHER" id="PTHR19211">
    <property type="entry name" value="ATP-BINDING TRANSPORT PROTEIN-RELATED"/>
    <property type="match status" value="1"/>
</dbReference>
<proteinExistence type="predicted"/>
<evidence type="ECO:0000256" key="1">
    <source>
        <dbReference type="ARBA" id="ARBA00022737"/>
    </source>
</evidence>
<dbReference type="InterPro" id="IPR003439">
    <property type="entry name" value="ABC_transporter-like_ATP-bd"/>
</dbReference>
<keyword evidence="3" id="KW-0067">ATP-binding</keyword>
<dbReference type="PANTHER" id="PTHR19211:SF14">
    <property type="entry name" value="ATP-BINDING CASSETTE SUB-FAMILY F MEMBER 1"/>
    <property type="match status" value="1"/>
</dbReference>
<keyword evidence="2" id="KW-0547">Nucleotide-binding</keyword>
<accession>A0A290Z527</accession>
<dbReference type="Proteomes" id="UP000218505">
    <property type="component" value="Chromosome"/>
</dbReference>
<organism evidence="6 7">
    <name type="scientific">Actinosynnema pretiosum</name>
    <dbReference type="NCBI Taxonomy" id="42197"/>
    <lineage>
        <taxon>Bacteria</taxon>
        <taxon>Bacillati</taxon>
        <taxon>Actinomycetota</taxon>
        <taxon>Actinomycetes</taxon>
        <taxon>Pseudonocardiales</taxon>
        <taxon>Pseudonocardiaceae</taxon>
        <taxon>Actinosynnema</taxon>
    </lineage>
</organism>
<feature type="domain" description="ABC transporter" evidence="5">
    <location>
        <begin position="24"/>
        <end position="272"/>
    </location>
</feature>
<dbReference type="Pfam" id="PF00005">
    <property type="entry name" value="ABC_tran"/>
    <property type="match status" value="2"/>
</dbReference>
<protein>
    <submittedName>
        <fullName evidence="6">ABC transporter</fullName>
    </submittedName>
</protein>
<keyword evidence="7" id="KW-1185">Reference proteome</keyword>
<evidence type="ECO:0000256" key="4">
    <source>
        <dbReference type="SAM" id="MobiDB-lite"/>
    </source>
</evidence>
<evidence type="ECO:0000313" key="6">
    <source>
        <dbReference type="EMBL" id="ATE54141.1"/>
    </source>
</evidence>
<dbReference type="SMART" id="SM00382">
    <property type="entry name" value="AAA"/>
    <property type="match status" value="2"/>
</dbReference>
<dbReference type="InterPro" id="IPR027417">
    <property type="entry name" value="P-loop_NTPase"/>
</dbReference>
<evidence type="ECO:0000256" key="3">
    <source>
        <dbReference type="ARBA" id="ARBA00022840"/>
    </source>
</evidence>
<feature type="compositionally biased region" description="Basic and acidic residues" evidence="4">
    <location>
        <begin position="262"/>
        <end position="309"/>
    </location>
</feature>
<evidence type="ECO:0000259" key="5">
    <source>
        <dbReference type="PROSITE" id="PS50893"/>
    </source>
</evidence>
<dbReference type="InterPro" id="IPR050611">
    <property type="entry name" value="ABCF"/>
</dbReference>
<dbReference type="AlphaFoldDB" id="A0A290Z527"/>
<dbReference type="Gene3D" id="3.40.50.300">
    <property type="entry name" value="P-loop containing nucleotide triphosphate hydrolases"/>
    <property type="match status" value="3"/>
</dbReference>
<name>A0A290Z527_9PSEU</name>
<gene>
    <name evidence="6" type="ORF">CNX65_13275</name>
</gene>
<dbReference type="GO" id="GO:0005524">
    <property type="term" value="F:ATP binding"/>
    <property type="evidence" value="ECO:0007669"/>
    <property type="project" value="UniProtKB-KW"/>
</dbReference>
<sequence length="540" mass="57577">MGGTGAELDELAGVPVPAGRRAHVRADGVSVALGDRQVLRELSVTVSARSRLAVVGENGRGKSTVLHVLAGVLAPDSGTVRRVGVVGLARQALEVRGGESVGTLTGAALRGSRLALRALELAGEELASGVVGADDRYATALDVATGLDAWDAERRVDVALEALSACADRERPLATLSVGQRYRVRLACLLGAHHDVLLLDEPTNHLDAAGLAFLTDRLRARDGGFAVVSHDRALLRDVAEEFLDLDPSRDGTARLHAGGHTGWRDGRRRERERWEREHGEQVEERRRLSEAVDRARDRLSTGWRPDKGTGRHQRQSRAPGVVRALNRERDALEAHRITAPEPPPSLRWPRLEVRRGEALLRVDGVAVEGRLRGPVDLVLDGGDRVLVTGGNGAGKSTLLSVLAGEVEPTSGGVRRLAGARIAVVAQEVPAWPDEVTAAQLHARLGDGALPLGALGLLDGHVPGTPVGRLSQGQRRRVDLALRLATRPNLVVLDEPTNHLSAALVDELTEALRGTPAAVVVATHDRGMLADLADWPRLHLG</sequence>
<evidence type="ECO:0000256" key="2">
    <source>
        <dbReference type="ARBA" id="ARBA00022741"/>
    </source>
</evidence>
<dbReference type="PROSITE" id="PS50893">
    <property type="entry name" value="ABC_TRANSPORTER_2"/>
    <property type="match status" value="2"/>
</dbReference>
<dbReference type="SUPFAM" id="SSF52540">
    <property type="entry name" value="P-loop containing nucleoside triphosphate hydrolases"/>
    <property type="match status" value="2"/>
</dbReference>
<dbReference type="KEGG" id="apre:CNX65_13275"/>
<evidence type="ECO:0000313" key="7">
    <source>
        <dbReference type="Proteomes" id="UP000218505"/>
    </source>
</evidence>
<keyword evidence="1" id="KW-0677">Repeat</keyword>
<dbReference type="GO" id="GO:0016887">
    <property type="term" value="F:ATP hydrolysis activity"/>
    <property type="evidence" value="ECO:0007669"/>
    <property type="project" value="InterPro"/>
</dbReference>
<dbReference type="InterPro" id="IPR003593">
    <property type="entry name" value="AAA+_ATPase"/>
</dbReference>
<reference evidence="6" key="1">
    <citation type="submission" date="2017-09" db="EMBL/GenBank/DDBJ databases">
        <title>Complete Genome Sequence of ansamitocin-producing Bacterium Actinosynnema pretiosum X47.</title>
        <authorList>
            <person name="Cao G."/>
            <person name="Zong G."/>
            <person name="Zhong C."/>
            <person name="Fu J."/>
        </authorList>
    </citation>
    <scope>NUCLEOTIDE SEQUENCE [LARGE SCALE GENOMIC DNA]</scope>
    <source>
        <strain evidence="6">X47</strain>
    </source>
</reference>